<accession>A0A382HAH6</accession>
<gene>
    <name evidence="2" type="ORF">METZ01_LOCUS237036</name>
</gene>
<name>A0A382HAH6_9ZZZZ</name>
<protein>
    <submittedName>
        <fullName evidence="2">Uncharacterized protein</fullName>
    </submittedName>
</protein>
<proteinExistence type="predicted"/>
<feature type="region of interest" description="Disordered" evidence="1">
    <location>
        <begin position="1"/>
        <end position="35"/>
    </location>
</feature>
<reference evidence="2" key="1">
    <citation type="submission" date="2018-05" db="EMBL/GenBank/DDBJ databases">
        <authorList>
            <person name="Lanie J.A."/>
            <person name="Ng W.-L."/>
            <person name="Kazmierczak K.M."/>
            <person name="Andrzejewski T.M."/>
            <person name="Davidsen T.M."/>
            <person name="Wayne K.J."/>
            <person name="Tettelin H."/>
            <person name="Glass J.I."/>
            <person name="Rusch D."/>
            <person name="Podicherti R."/>
            <person name="Tsui H.-C.T."/>
            <person name="Winkler M.E."/>
        </authorList>
    </citation>
    <scope>NUCLEOTIDE SEQUENCE</scope>
</reference>
<feature type="non-terminal residue" evidence="2">
    <location>
        <position position="35"/>
    </location>
</feature>
<sequence length="35" mass="3808">MVRVTTGRGTGTRKVKKASAWAGSNYRKAQAKKDV</sequence>
<dbReference type="EMBL" id="UINC01060072">
    <property type="protein sequence ID" value="SVB84182.1"/>
    <property type="molecule type" value="Genomic_DNA"/>
</dbReference>
<evidence type="ECO:0000313" key="2">
    <source>
        <dbReference type="EMBL" id="SVB84182.1"/>
    </source>
</evidence>
<organism evidence="2">
    <name type="scientific">marine metagenome</name>
    <dbReference type="NCBI Taxonomy" id="408172"/>
    <lineage>
        <taxon>unclassified sequences</taxon>
        <taxon>metagenomes</taxon>
        <taxon>ecological metagenomes</taxon>
    </lineage>
</organism>
<dbReference type="AlphaFoldDB" id="A0A382HAH6"/>
<evidence type="ECO:0000256" key="1">
    <source>
        <dbReference type="SAM" id="MobiDB-lite"/>
    </source>
</evidence>